<keyword evidence="3" id="KW-1185">Reference proteome</keyword>
<feature type="region of interest" description="Disordered" evidence="1">
    <location>
        <begin position="109"/>
        <end position="131"/>
    </location>
</feature>
<dbReference type="EMBL" id="KV417287">
    <property type="protein sequence ID" value="KZO95781.1"/>
    <property type="molecule type" value="Genomic_DNA"/>
</dbReference>
<dbReference type="Proteomes" id="UP000076738">
    <property type="component" value="Unassembled WGS sequence"/>
</dbReference>
<organism evidence="2 3">
    <name type="scientific">Calocera viscosa (strain TUFC12733)</name>
    <dbReference type="NCBI Taxonomy" id="1330018"/>
    <lineage>
        <taxon>Eukaryota</taxon>
        <taxon>Fungi</taxon>
        <taxon>Dikarya</taxon>
        <taxon>Basidiomycota</taxon>
        <taxon>Agaricomycotina</taxon>
        <taxon>Dacrymycetes</taxon>
        <taxon>Dacrymycetales</taxon>
        <taxon>Dacrymycetaceae</taxon>
        <taxon>Calocera</taxon>
    </lineage>
</organism>
<evidence type="ECO:0000256" key="1">
    <source>
        <dbReference type="SAM" id="MobiDB-lite"/>
    </source>
</evidence>
<evidence type="ECO:0000313" key="3">
    <source>
        <dbReference type="Proteomes" id="UP000076738"/>
    </source>
</evidence>
<proteinExistence type="predicted"/>
<accession>A0A167LKI5</accession>
<dbReference type="AlphaFoldDB" id="A0A167LKI5"/>
<sequence length="166" mass="17831">MDGEIEHTSAAHAARSGRPISPAGMCFFRRAQQLDSPFIPRKPAEHAHTHGPLPLPPLPVAYPRAASNYSPGTTMLAHAQTTQFLPSEAHRCGATVLINSPCRTSLRIPSAGPALSQPSENKNVYPPSSPPSAFCAARQSSTWTWRAKGGQLRHHQIISARLAMGN</sequence>
<protein>
    <submittedName>
        <fullName evidence="2">Uncharacterized protein</fullName>
    </submittedName>
</protein>
<evidence type="ECO:0000313" key="2">
    <source>
        <dbReference type="EMBL" id="KZO95781.1"/>
    </source>
</evidence>
<reference evidence="2 3" key="1">
    <citation type="journal article" date="2016" name="Mol. Biol. Evol.">
        <title>Comparative Genomics of Early-Diverging Mushroom-Forming Fungi Provides Insights into the Origins of Lignocellulose Decay Capabilities.</title>
        <authorList>
            <person name="Nagy L.G."/>
            <person name="Riley R."/>
            <person name="Tritt A."/>
            <person name="Adam C."/>
            <person name="Daum C."/>
            <person name="Floudas D."/>
            <person name="Sun H."/>
            <person name="Yadav J.S."/>
            <person name="Pangilinan J."/>
            <person name="Larsson K.H."/>
            <person name="Matsuura K."/>
            <person name="Barry K."/>
            <person name="Labutti K."/>
            <person name="Kuo R."/>
            <person name="Ohm R.A."/>
            <person name="Bhattacharya S.S."/>
            <person name="Shirouzu T."/>
            <person name="Yoshinaga Y."/>
            <person name="Martin F.M."/>
            <person name="Grigoriev I.V."/>
            <person name="Hibbett D.S."/>
        </authorList>
    </citation>
    <scope>NUCLEOTIDE SEQUENCE [LARGE SCALE GENOMIC DNA]</scope>
    <source>
        <strain evidence="2 3">TUFC12733</strain>
    </source>
</reference>
<gene>
    <name evidence="2" type="ORF">CALVIDRAFT_151393</name>
</gene>
<name>A0A167LKI5_CALVF</name>